<dbReference type="AlphaFoldDB" id="A0A914RL48"/>
<accession>A0A914RL48</accession>
<evidence type="ECO:0000313" key="2">
    <source>
        <dbReference type="WBParaSite" id="PEQ_0000701101-mRNA-1"/>
    </source>
</evidence>
<organism evidence="1 2">
    <name type="scientific">Parascaris equorum</name>
    <name type="common">Equine roundworm</name>
    <dbReference type="NCBI Taxonomy" id="6256"/>
    <lineage>
        <taxon>Eukaryota</taxon>
        <taxon>Metazoa</taxon>
        <taxon>Ecdysozoa</taxon>
        <taxon>Nematoda</taxon>
        <taxon>Chromadorea</taxon>
        <taxon>Rhabditida</taxon>
        <taxon>Spirurina</taxon>
        <taxon>Ascaridomorpha</taxon>
        <taxon>Ascaridoidea</taxon>
        <taxon>Ascarididae</taxon>
        <taxon>Parascaris</taxon>
    </lineage>
</organism>
<evidence type="ECO:0000313" key="1">
    <source>
        <dbReference type="Proteomes" id="UP000887564"/>
    </source>
</evidence>
<proteinExistence type="predicted"/>
<name>A0A914RL48_PAREQ</name>
<sequence length="72" mass="8416">MRHKSILIVSERSGKTPHINFLLEQCPLRTPRRRVYPTIVRTFVPLANSPMPTYFMLFAADMKLNLFIVIMP</sequence>
<dbReference type="Proteomes" id="UP000887564">
    <property type="component" value="Unplaced"/>
</dbReference>
<dbReference type="WBParaSite" id="PEQ_0000701101-mRNA-1">
    <property type="protein sequence ID" value="PEQ_0000701101-mRNA-1"/>
    <property type="gene ID" value="PEQ_0000701101"/>
</dbReference>
<keyword evidence="1" id="KW-1185">Reference proteome</keyword>
<reference evidence="2" key="1">
    <citation type="submission" date="2022-11" db="UniProtKB">
        <authorList>
            <consortium name="WormBaseParasite"/>
        </authorList>
    </citation>
    <scope>IDENTIFICATION</scope>
</reference>
<protein>
    <submittedName>
        <fullName evidence="2">Uncharacterized protein</fullName>
    </submittedName>
</protein>